<organism evidence="5 6">
    <name type="scientific">Moellerella wisconsensis ATCC 35017</name>
    <dbReference type="NCBI Taxonomy" id="1354267"/>
    <lineage>
        <taxon>Bacteria</taxon>
        <taxon>Pseudomonadati</taxon>
        <taxon>Pseudomonadota</taxon>
        <taxon>Gammaproteobacteria</taxon>
        <taxon>Enterobacterales</taxon>
        <taxon>Morganellaceae</taxon>
        <taxon>Moellerella</taxon>
    </lineage>
</organism>
<proteinExistence type="inferred from homology"/>
<comment type="similarity">
    <text evidence="1">Belongs to the phage antitermination Q type 1 family.</text>
</comment>
<dbReference type="GO" id="GO:0060567">
    <property type="term" value="P:negative regulation of termination of DNA-templated transcription"/>
    <property type="evidence" value="ECO:0007669"/>
    <property type="project" value="InterPro"/>
</dbReference>
<keyword evidence="4" id="KW-0804">Transcription</keyword>
<keyword evidence="6" id="KW-1185">Reference proteome</keyword>
<gene>
    <name evidence="5" type="ORF">M992_2509</name>
</gene>
<dbReference type="RefSeq" id="WP_053908908.1">
    <property type="nucleotide sequence ID" value="NZ_CAWMUS010000026.1"/>
</dbReference>
<reference evidence="5 6" key="1">
    <citation type="submission" date="2015-07" db="EMBL/GenBank/DDBJ databases">
        <title>ATOL: Assembling a taxonomically balanced genome-scale reconstruction of the evolutionary history of the Enterobacteriaceae.</title>
        <authorList>
            <person name="Plunkett G.III."/>
            <person name="Neeno-Eckwall E.C."/>
            <person name="Glasner J.D."/>
            <person name="Perna N.T."/>
        </authorList>
    </citation>
    <scope>NUCLEOTIDE SEQUENCE [LARGE SCALE GENOMIC DNA]</scope>
    <source>
        <strain evidence="5 6">ATCC 35017</strain>
    </source>
</reference>
<dbReference type="Pfam" id="PF06530">
    <property type="entry name" value="Phage_antitermQ"/>
    <property type="match status" value="1"/>
</dbReference>
<evidence type="ECO:0000256" key="4">
    <source>
        <dbReference type="ARBA" id="ARBA00023163"/>
    </source>
</evidence>
<evidence type="ECO:0000313" key="6">
    <source>
        <dbReference type="Proteomes" id="UP000053226"/>
    </source>
</evidence>
<accession>A0A0N1KHW9</accession>
<dbReference type="GO" id="GO:0003677">
    <property type="term" value="F:DNA binding"/>
    <property type="evidence" value="ECO:0007669"/>
    <property type="project" value="UniProtKB-KW"/>
</dbReference>
<keyword evidence="2" id="KW-0805">Transcription regulation</keyword>
<dbReference type="EMBL" id="LGAA01000026">
    <property type="protein sequence ID" value="KPD01966.1"/>
    <property type="molecule type" value="Genomic_DNA"/>
</dbReference>
<evidence type="ECO:0000256" key="3">
    <source>
        <dbReference type="ARBA" id="ARBA00023125"/>
    </source>
</evidence>
<keyword evidence="3" id="KW-0238">DNA-binding</keyword>
<dbReference type="AlphaFoldDB" id="A0A0N1KHW9"/>
<dbReference type="InterPro" id="IPR010534">
    <property type="entry name" value="Phage_933W_GpQ"/>
</dbReference>
<evidence type="ECO:0000256" key="2">
    <source>
        <dbReference type="ARBA" id="ARBA00023015"/>
    </source>
</evidence>
<sequence>MSYIGEKELTKEQLDYVDNLLELWGAWVHSGRLNIRMINMIYKFMKTVEPDNTPTRPMCSDDEGMLISQVVDSIIATDERAYKILLSYYACGASKLSIASYYHSVAKPRKMQTRGGNRLKKPSFGTCRNEVDKKLKACQWLLYEPLRNAMNNRKRVAKIKKISELCY</sequence>
<dbReference type="OrthoDB" id="6473838at2"/>
<name>A0A0N1KHW9_9GAMM</name>
<comment type="caution">
    <text evidence="5">The sequence shown here is derived from an EMBL/GenBank/DDBJ whole genome shotgun (WGS) entry which is preliminary data.</text>
</comment>
<dbReference type="Proteomes" id="UP000053226">
    <property type="component" value="Unassembled WGS sequence"/>
</dbReference>
<evidence type="ECO:0000256" key="1">
    <source>
        <dbReference type="ARBA" id="ARBA00010234"/>
    </source>
</evidence>
<protein>
    <submittedName>
        <fullName evidence="5">Phage antitermination protein Q</fullName>
    </submittedName>
</protein>
<evidence type="ECO:0000313" key="5">
    <source>
        <dbReference type="EMBL" id="KPD01966.1"/>
    </source>
</evidence>